<proteinExistence type="predicted"/>
<dbReference type="EMBL" id="OMOF01000699">
    <property type="protein sequence ID" value="SPF54039.1"/>
    <property type="molecule type" value="Genomic_DNA"/>
</dbReference>
<name>A0A2U3LQE6_9FIRM</name>
<evidence type="ECO:0000313" key="1">
    <source>
        <dbReference type="EMBL" id="SPF54039.1"/>
    </source>
</evidence>
<sequence length="54" mass="6213">MLRLDLLAGCCKEVCPKLMDNSVDYSVLSTMYSANRQALSYRIHVKATWKFTIK</sequence>
<dbReference type="AlphaFoldDB" id="A0A2U3LQE6"/>
<gene>
    <name evidence="1" type="ORF">SBF1_7280002</name>
</gene>
<evidence type="ECO:0000313" key="2">
    <source>
        <dbReference type="Proteomes" id="UP000238916"/>
    </source>
</evidence>
<reference evidence="2" key="1">
    <citation type="submission" date="2018-02" db="EMBL/GenBank/DDBJ databases">
        <authorList>
            <person name="Hausmann B."/>
        </authorList>
    </citation>
    <scope>NUCLEOTIDE SEQUENCE [LARGE SCALE GENOMIC DNA]</scope>
    <source>
        <strain evidence="2">Peat soil MAG SbF1</strain>
    </source>
</reference>
<accession>A0A2U3LQE6</accession>
<organism evidence="1 2">
    <name type="scientific">Candidatus Desulfosporosinus infrequens</name>
    <dbReference type="NCBI Taxonomy" id="2043169"/>
    <lineage>
        <taxon>Bacteria</taxon>
        <taxon>Bacillati</taxon>
        <taxon>Bacillota</taxon>
        <taxon>Clostridia</taxon>
        <taxon>Eubacteriales</taxon>
        <taxon>Desulfitobacteriaceae</taxon>
        <taxon>Desulfosporosinus</taxon>
    </lineage>
</organism>
<protein>
    <submittedName>
        <fullName evidence="1">Uncharacterized protein</fullName>
    </submittedName>
</protein>
<dbReference type="Proteomes" id="UP000238916">
    <property type="component" value="Unassembled WGS sequence"/>
</dbReference>